<gene>
    <name evidence="14" type="primary">gcdB</name>
    <name evidence="14" type="ORF">BN873_470089</name>
</gene>
<keyword evidence="7 13" id="KW-0812">Transmembrane</keyword>
<feature type="transmembrane region" description="Helical" evidence="13">
    <location>
        <begin position="369"/>
        <end position="388"/>
    </location>
</feature>
<evidence type="ECO:0000313" key="14">
    <source>
        <dbReference type="EMBL" id="CDI03347.1"/>
    </source>
</evidence>
<name>W6M6N9_9GAMM</name>
<dbReference type="GO" id="GO:0015451">
    <property type="term" value="F:decarboxylation-driven active transmembrane transporter activity"/>
    <property type="evidence" value="ECO:0007669"/>
    <property type="project" value="UniProtKB-EC"/>
</dbReference>
<evidence type="ECO:0000256" key="8">
    <source>
        <dbReference type="ARBA" id="ARBA00022967"/>
    </source>
</evidence>
<reference evidence="14" key="1">
    <citation type="submission" date="2013-07" db="EMBL/GenBank/DDBJ databases">
        <authorList>
            <person name="McIlroy S."/>
        </authorList>
    </citation>
    <scope>NUCLEOTIDE SEQUENCE [LARGE SCALE GENOMIC DNA]</scope>
    <source>
        <strain evidence="14">Run_A_D11</strain>
    </source>
</reference>
<evidence type="ECO:0000256" key="6">
    <source>
        <dbReference type="ARBA" id="ARBA00022475"/>
    </source>
</evidence>
<evidence type="ECO:0000256" key="4">
    <source>
        <dbReference type="ARBA" id="ARBA00010924"/>
    </source>
</evidence>
<evidence type="ECO:0000256" key="12">
    <source>
        <dbReference type="PIRNR" id="PIRNR015658"/>
    </source>
</evidence>
<keyword evidence="10 12" id="KW-0472">Membrane</keyword>
<keyword evidence="6 12" id="KW-1003">Cell membrane</keyword>
<dbReference type="PIRSF" id="PIRSF015658">
    <property type="entry name" value="MmdB_OadB"/>
    <property type="match status" value="1"/>
</dbReference>
<keyword evidence="14" id="KW-0456">Lyase</keyword>
<keyword evidence="15" id="KW-1185">Reference proteome</keyword>
<dbReference type="InterPro" id="IPR005661">
    <property type="entry name" value="OadB_MmdB"/>
</dbReference>
<feature type="transmembrane region" description="Helical" evidence="13">
    <location>
        <begin position="268"/>
        <end position="287"/>
    </location>
</feature>
<evidence type="ECO:0000256" key="1">
    <source>
        <dbReference type="ARBA" id="ARBA00001959"/>
    </source>
</evidence>
<keyword evidence="12" id="KW-0406">Ion transport</keyword>
<feature type="transmembrane region" description="Helical" evidence="13">
    <location>
        <begin position="85"/>
        <end position="109"/>
    </location>
</feature>
<comment type="subcellular location">
    <subcellularLocation>
        <location evidence="3">Cell membrane</location>
        <topology evidence="3">Multi-pass membrane protein</topology>
    </subcellularLocation>
</comment>
<feature type="transmembrane region" description="Helical" evidence="13">
    <location>
        <begin position="296"/>
        <end position="317"/>
    </location>
</feature>
<keyword evidence="9 13" id="KW-1133">Transmembrane helix</keyword>
<dbReference type="AlphaFoldDB" id="W6M6N9"/>
<comment type="function">
    <text evidence="2 12">Catalyzes the decarboxylation of oxaloacetate coupled to Na(+) translocation.</text>
</comment>
<comment type="catalytic activity">
    <reaction evidence="11 12">
        <text>oxaloacetate + 2 Na(+)(in) + H(+) = pyruvate + 2 Na(+)(out) + CO2</text>
        <dbReference type="Rhea" id="RHEA:57724"/>
        <dbReference type="ChEBI" id="CHEBI:15361"/>
        <dbReference type="ChEBI" id="CHEBI:15378"/>
        <dbReference type="ChEBI" id="CHEBI:16452"/>
        <dbReference type="ChEBI" id="CHEBI:16526"/>
        <dbReference type="ChEBI" id="CHEBI:29101"/>
        <dbReference type="EC" id="7.2.4.2"/>
    </reaction>
</comment>
<dbReference type="EC" id="7.2.4.2" evidence="12"/>
<comment type="subunit">
    <text evidence="5 12">Heterotrimer of an alpha, a beta and a gamma subunit.</text>
</comment>
<evidence type="ECO:0000256" key="11">
    <source>
        <dbReference type="ARBA" id="ARBA00048176"/>
    </source>
</evidence>
<dbReference type="RefSeq" id="WP_048673995.1">
    <property type="nucleotide sequence ID" value="NZ_CBTJ020000055.1"/>
</dbReference>
<keyword evidence="12" id="KW-0739">Sodium transport</keyword>
<feature type="transmembrane region" description="Helical" evidence="13">
    <location>
        <begin position="121"/>
        <end position="139"/>
    </location>
</feature>
<evidence type="ECO:0000256" key="10">
    <source>
        <dbReference type="ARBA" id="ARBA00023136"/>
    </source>
</evidence>
<comment type="caution">
    <text evidence="14">The sequence shown here is derived from an EMBL/GenBank/DDBJ whole genome shotgun (WGS) entry which is preliminary data.</text>
</comment>
<dbReference type="GO" id="GO:0006814">
    <property type="term" value="P:sodium ion transport"/>
    <property type="evidence" value="ECO:0007669"/>
    <property type="project" value="UniProtKB-UniRule"/>
</dbReference>
<evidence type="ECO:0000256" key="2">
    <source>
        <dbReference type="ARBA" id="ARBA00003002"/>
    </source>
</evidence>
<sequence>MFEQILFFFDALLQQTGAANFSFGNLVMIAIGGAMIYLAIAKHYEPLLLIGIGFSCIVANVPGPPDVPGGPPVSALLYVVKEGGLFHYAYEGVAKLIIPPLIFLGVGAMTDFGPMIANPKLVILGAGAHLGIFVALILAKLCGFTINEAGAIGIIGGADGPMAIFVTVKLAPHLLGPISVAAYSYMALMPMIQPPVMKLLTTPEERKMGMAQLRKVSKLEKIAFPAVIAIIVNLFFPPVAPLITMLMLGNLLKEVGVTDRLAKTAAGPLMNIIIIILTVAIGSTMAADKFLTWDTILIVVLGLLAFLFGTASGVITAKIMNLFLKDKINPLIGSAGIASVPIAARVSHIVANQANPHNHLIFHAMGPNLAGVFGTAISGGIMLALLGVQ</sequence>
<dbReference type="STRING" id="1400863.BN873_470089"/>
<comment type="cofactor">
    <cofactor evidence="1">
        <name>Na(+)</name>
        <dbReference type="ChEBI" id="CHEBI:29101"/>
    </cofactor>
</comment>
<dbReference type="EMBL" id="CBTJ020000055">
    <property type="protein sequence ID" value="CDI03347.1"/>
    <property type="molecule type" value="Genomic_DNA"/>
</dbReference>
<keyword evidence="8" id="KW-1278">Translocase</keyword>
<keyword evidence="12" id="KW-0813">Transport</keyword>
<dbReference type="PANTHER" id="PTHR35806:SF1">
    <property type="entry name" value="OXALOACETATE DECARBOXYLASE BETA CHAIN 2"/>
    <property type="match status" value="1"/>
</dbReference>
<evidence type="ECO:0000256" key="9">
    <source>
        <dbReference type="ARBA" id="ARBA00022989"/>
    </source>
</evidence>
<evidence type="ECO:0000256" key="7">
    <source>
        <dbReference type="ARBA" id="ARBA00022692"/>
    </source>
</evidence>
<feature type="transmembrane region" description="Helical" evidence="13">
    <location>
        <begin position="20"/>
        <end position="40"/>
    </location>
</feature>
<organism evidence="14 15">
    <name type="scientific">Candidatus Competibacter denitrificans Run_A_D11</name>
    <dbReference type="NCBI Taxonomy" id="1400863"/>
    <lineage>
        <taxon>Bacteria</taxon>
        <taxon>Pseudomonadati</taxon>
        <taxon>Pseudomonadota</taxon>
        <taxon>Gammaproteobacteria</taxon>
        <taxon>Candidatus Competibacteraceae</taxon>
        <taxon>Candidatus Competibacter</taxon>
    </lineage>
</organism>
<feature type="transmembrane region" description="Helical" evidence="13">
    <location>
        <begin position="222"/>
        <end position="248"/>
    </location>
</feature>
<proteinExistence type="inferred from homology"/>
<dbReference type="NCBIfam" id="TIGR01109">
    <property type="entry name" value="Na_pump_decarbB"/>
    <property type="match status" value="1"/>
</dbReference>
<evidence type="ECO:0000313" key="15">
    <source>
        <dbReference type="Proteomes" id="UP000035760"/>
    </source>
</evidence>
<dbReference type="GO" id="GO:0005886">
    <property type="term" value="C:plasma membrane"/>
    <property type="evidence" value="ECO:0007669"/>
    <property type="project" value="UniProtKB-SubCell"/>
</dbReference>
<keyword evidence="12" id="KW-0915">Sodium</keyword>
<dbReference type="Proteomes" id="UP000035760">
    <property type="component" value="Unassembled WGS sequence"/>
</dbReference>
<evidence type="ECO:0000256" key="5">
    <source>
        <dbReference type="ARBA" id="ARBA00011869"/>
    </source>
</evidence>
<reference evidence="14" key="2">
    <citation type="submission" date="2014-03" db="EMBL/GenBank/DDBJ databases">
        <title>Candidatus Competibacter-lineage genomes retrieved from metagenomes reveal functional metabolic diversity.</title>
        <authorList>
            <person name="McIlroy S.J."/>
            <person name="Albertsen M."/>
            <person name="Andresen E.K."/>
            <person name="Saunders A.M."/>
            <person name="Kristiansen R."/>
            <person name="Stokholm-Bjerregaard M."/>
            <person name="Nielsen K.L."/>
            <person name="Nielsen P.H."/>
        </authorList>
    </citation>
    <scope>NUCLEOTIDE SEQUENCE</scope>
    <source>
        <strain evidence="14">Run_A_D11</strain>
    </source>
</reference>
<protein>
    <recommendedName>
        <fullName evidence="12">Oxaloacetate decarboxylase beta chain</fullName>
        <ecNumber evidence="12">7.2.4.2</ecNumber>
    </recommendedName>
</protein>
<dbReference type="Pfam" id="PF03977">
    <property type="entry name" value="OAD_beta"/>
    <property type="match status" value="1"/>
</dbReference>
<comment type="similarity">
    <text evidence="4 12">Belongs to the GcdB/MmdB/OadB family.</text>
</comment>
<accession>W6M6N9</accession>
<dbReference type="OrthoDB" id="9783838at2"/>
<dbReference type="GO" id="GO:0016829">
    <property type="term" value="F:lyase activity"/>
    <property type="evidence" value="ECO:0007669"/>
    <property type="project" value="UniProtKB-KW"/>
</dbReference>
<evidence type="ECO:0000256" key="3">
    <source>
        <dbReference type="ARBA" id="ARBA00004651"/>
    </source>
</evidence>
<evidence type="ECO:0000256" key="13">
    <source>
        <dbReference type="SAM" id="Phobius"/>
    </source>
</evidence>
<dbReference type="PANTHER" id="PTHR35806">
    <property type="entry name" value="OXALOACETATE DECARBOXYLASE BETA CHAIN 2"/>
    <property type="match status" value="1"/>
</dbReference>